<dbReference type="AlphaFoldDB" id="A0A6J4L9U7"/>
<feature type="compositionally biased region" description="Basic and acidic residues" evidence="1">
    <location>
        <begin position="32"/>
        <end position="41"/>
    </location>
</feature>
<feature type="compositionally biased region" description="Basic residues" evidence="1">
    <location>
        <begin position="42"/>
        <end position="59"/>
    </location>
</feature>
<feature type="non-terminal residue" evidence="2">
    <location>
        <position position="1"/>
    </location>
</feature>
<accession>A0A6J4L9U7</accession>
<feature type="region of interest" description="Disordered" evidence="1">
    <location>
        <begin position="173"/>
        <end position="260"/>
    </location>
</feature>
<organism evidence="2">
    <name type="scientific">uncultured Microvirga sp</name>
    <dbReference type="NCBI Taxonomy" id="412392"/>
    <lineage>
        <taxon>Bacteria</taxon>
        <taxon>Pseudomonadati</taxon>
        <taxon>Pseudomonadota</taxon>
        <taxon>Alphaproteobacteria</taxon>
        <taxon>Hyphomicrobiales</taxon>
        <taxon>Methylobacteriaceae</taxon>
        <taxon>Microvirga</taxon>
        <taxon>environmental samples</taxon>
    </lineage>
</organism>
<keyword evidence="2" id="KW-0482">Metalloprotease</keyword>
<reference evidence="2" key="1">
    <citation type="submission" date="2020-02" db="EMBL/GenBank/DDBJ databases">
        <authorList>
            <person name="Meier V. D."/>
        </authorList>
    </citation>
    <scope>NUCLEOTIDE SEQUENCE</scope>
    <source>
        <strain evidence="2">AVDCRST_MAG90</strain>
    </source>
</reference>
<sequence length="294" mass="32216">ALGRFQEFRQRHRPARRRRVQHPGRPRRARGRFGDRPDARRVGARHRSTRADRRRRADHRRQPAHDPGGAAGPHRACPGRSGGEIRSQRPRQHRGCLAPGSAGPDRQTVSGPEARDLLGHDAIALRRRAGRDGAVLLPARPDGLHRPVVLQRDAASLPRRRRLRLCLCGRPRGGAPCRERARHPPPRPAASAGGRAGPGQPALGAGRAHGRLPGRRLGVPLEPEMEVDRGGRRRRGDARRRRDRRRPPAAPVSGPGLAGILHPRLFGAAHALVHAGAEDRSGAGLRHVPREPDL</sequence>
<feature type="compositionally biased region" description="Low complexity" evidence="1">
    <location>
        <begin position="189"/>
        <end position="206"/>
    </location>
</feature>
<keyword evidence="2" id="KW-0645">Protease</keyword>
<feature type="region of interest" description="Disordered" evidence="1">
    <location>
        <begin position="1"/>
        <end position="113"/>
    </location>
</feature>
<feature type="non-terminal residue" evidence="2">
    <location>
        <position position="294"/>
    </location>
</feature>
<gene>
    <name evidence="2" type="ORF">AVDCRST_MAG90-1260</name>
</gene>
<feature type="compositionally biased region" description="Basic residues" evidence="1">
    <location>
        <begin position="10"/>
        <end position="31"/>
    </location>
</feature>
<evidence type="ECO:0000256" key="1">
    <source>
        <dbReference type="SAM" id="MobiDB-lite"/>
    </source>
</evidence>
<keyword evidence="2" id="KW-0378">Hydrolase</keyword>
<dbReference type="GO" id="GO:0008237">
    <property type="term" value="F:metallopeptidase activity"/>
    <property type="evidence" value="ECO:0007669"/>
    <property type="project" value="UniProtKB-KW"/>
</dbReference>
<name>A0A6J4L9U7_9HYPH</name>
<proteinExistence type="predicted"/>
<feature type="compositionally biased region" description="Basic residues" evidence="1">
    <location>
        <begin position="231"/>
        <end position="247"/>
    </location>
</feature>
<dbReference type="GO" id="GO:0006508">
    <property type="term" value="P:proteolysis"/>
    <property type="evidence" value="ECO:0007669"/>
    <property type="project" value="UniProtKB-KW"/>
</dbReference>
<protein>
    <submittedName>
        <fullName evidence="2">YpfJ protein, zinc metalloprotease superfamily</fullName>
    </submittedName>
</protein>
<evidence type="ECO:0000313" key="2">
    <source>
        <dbReference type="EMBL" id="CAA9326564.1"/>
    </source>
</evidence>
<dbReference type="EMBL" id="CADCUC010000244">
    <property type="protein sequence ID" value="CAA9326564.1"/>
    <property type="molecule type" value="Genomic_DNA"/>
</dbReference>